<accession>A0A238VQM3</accession>
<dbReference type="EMBL" id="FZNW01000003">
    <property type="protein sequence ID" value="SNR36083.1"/>
    <property type="molecule type" value="Genomic_DNA"/>
</dbReference>
<evidence type="ECO:0000313" key="4">
    <source>
        <dbReference type="Proteomes" id="UP000198348"/>
    </source>
</evidence>
<keyword evidence="4" id="KW-1185">Reference proteome</keyword>
<organism evidence="3 4">
    <name type="scientific">Haloechinothrix alba</name>
    <dbReference type="NCBI Taxonomy" id="664784"/>
    <lineage>
        <taxon>Bacteria</taxon>
        <taxon>Bacillati</taxon>
        <taxon>Actinomycetota</taxon>
        <taxon>Actinomycetes</taxon>
        <taxon>Pseudonocardiales</taxon>
        <taxon>Pseudonocardiaceae</taxon>
        <taxon>Haloechinothrix</taxon>
    </lineage>
</organism>
<reference evidence="3 4" key="1">
    <citation type="submission" date="2017-06" db="EMBL/GenBank/DDBJ databases">
        <authorList>
            <person name="Kim H.J."/>
            <person name="Triplett B.A."/>
        </authorList>
    </citation>
    <scope>NUCLEOTIDE SEQUENCE [LARGE SCALE GENOMIC DNA]</scope>
    <source>
        <strain evidence="3 4">DSM 45207</strain>
    </source>
</reference>
<proteinExistence type="predicted"/>
<evidence type="ECO:0008006" key="5">
    <source>
        <dbReference type="Google" id="ProtNLM"/>
    </source>
</evidence>
<gene>
    <name evidence="3" type="ORF">SAMN06265360_103191</name>
</gene>
<name>A0A238VQM3_9PSEU</name>
<dbReference type="AlphaFoldDB" id="A0A238VQM3"/>
<evidence type="ECO:0000313" key="3">
    <source>
        <dbReference type="EMBL" id="SNR36083.1"/>
    </source>
</evidence>
<keyword evidence="1" id="KW-0175">Coiled coil</keyword>
<evidence type="ECO:0000256" key="2">
    <source>
        <dbReference type="SAM" id="MobiDB-lite"/>
    </source>
</evidence>
<sequence length="152" mass="17164">MSDSEEDRSQGRPSGMDQAEVMENLPIDNPVRSAQEALWQMREAVAHAGVPDISFDRDGVDHVIGELEVIISERERSLSQADYLARIQPMGDEYASEWMVETANGAGKEYLAFAEAEIDSLRKFVEHLKQVRDEYLEHEEQVADDLNRGVQA</sequence>
<protein>
    <recommendedName>
        <fullName evidence="5">PE family protein</fullName>
    </recommendedName>
</protein>
<dbReference type="Proteomes" id="UP000198348">
    <property type="component" value="Unassembled WGS sequence"/>
</dbReference>
<evidence type="ECO:0000256" key="1">
    <source>
        <dbReference type="SAM" id="Coils"/>
    </source>
</evidence>
<feature type="coiled-coil region" evidence="1">
    <location>
        <begin position="111"/>
        <end position="148"/>
    </location>
</feature>
<dbReference type="RefSeq" id="WP_141134561.1">
    <property type="nucleotide sequence ID" value="NZ_FZNW01000003.1"/>
</dbReference>
<feature type="region of interest" description="Disordered" evidence="2">
    <location>
        <begin position="1"/>
        <end position="27"/>
    </location>
</feature>